<protein>
    <submittedName>
        <fullName evidence="4">Acyl carrier protein</fullName>
    </submittedName>
</protein>
<dbReference type="SUPFAM" id="SSF47336">
    <property type="entry name" value="ACP-like"/>
    <property type="match status" value="1"/>
</dbReference>
<dbReference type="InterPro" id="IPR006162">
    <property type="entry name" value="Ppantetheine_attach_site"/>
</dbReference>
<dbReference type="InterPro" id="IPR009081">
    <property type="entry name" value="PP-bd_ACP"/>
</dbReference>
<proteinExistence type="predicted"/>
<dbReference type="Proteomes" id="UP000318720">
    <property type="component" value="Unassembled WGS sequence"/>
</dbReference>
<evidence type="ECO:0000256" key="1">
    <source>
        <dbReference type="ARBA" id="ARBA00022450"/>
    </source>
</evidence>
<dbReference type="PROSITE" id="PS00012">
    <property type="entry name" value="PHOSPHOPANTETHEINE"/>
    <property type="match status" value="1"/>
</dbReference>
<dbReference type="Pfam" id="PF00550">
    <property type="entry name" value="PP-binding"/>
    <property type="match status" value="1"/>
</dbReference>
<dbReference type="GO" id="GO:0031177">
    <property type="term" value="F:phosphopantetheine binding"/>
    <property type="evidence" value="ECO:0007669"/>
    <property type="project" value="InterPro"/>
</dbReference>
<evidence type="ECO:0000313" key="5">
    <source>
        <dbReference type="Proteomes" id="UP000318720"/>
    </source>
</evidence>
<dbReference type="RefSeq" id="WP_009310926.1">
    <property type="nucleotide sequence ID" value="NZ_JARAVC010000334.1"/>
</dbReference>
<dbReference type="InterPro" id="IPR020806">
    <property type="entry name" value="PKS_PP-bd"/>
</dbReference>
<sequence length="94" mass="9749">MDRIPEHLVALVAGQLGVGPDQFSATTTLQDLGIDSLGLMELVVAAEERFGIVLPEDVLDLAPNATLGEAARLFPVTESDPSSPAARIAPGAEL</sequence>
<comment type="caution">
    <text evidence="4">The sequence shown here is derived from an EMBL/GenBank/DDBJ whole genome shotgun (WGS) entry which is preliminary data.</text>
</comment>
<dbReference type="EMBL" id="SPAZ01000175">
    <property type="protein sequence ID" value="TQE32156.1"/>
    <property type="molecule type" value="Genomic_DNA"/>
</dbReference>
<keyword evidence="1" id="KW-0596">Phosphopantetheine</keyword>
<name>A0AAE8W0L5_9ACTN</name>
<reference evidence="4 5" key="1">
    <citation type="submission" date="2019-03" db="EMBL/GenBank/DDBJ databases">
        <title>Comparative genomic analyses of the sweetpotato soil rot pathogen, Streptomyces ipomoeae.</title>
        <authorList>
            <person name="Ruschel Soares N."/>
            <person name="Badger J.H."/>
            <person name="Huguet-Tapia J.C."/>
            <person name="Clark C.A."/>
            <person name="Pettis G.S."/>
        </authorList>
    </citation>
    <scope>NUCLEOTIDE SEQUENCE [LARGE SCALE GENOMIC DNA]</scope>
    <source>
        <strain evidence="4 5">88-35</strain>
    </source>
</reference>
<evidence type="ECO:0000256" key="2">
    <source>
        <dbReference type="ARBA" id="ARBA00022553"/>
    </source>
</evidence>
<feature type="domain" description="Carrier" evidence="3">
    <location>
        <begin position="2"/>
        <end position="78"/>
    </location>
</feature>
<dbReference type="PROSITE" id="PS50075">
    <property type="entry name" value="CARRIER"/>
    <property type="match status" value="1"/>
</dbReference>
<dbReference type="InterPro" id="IPR036736">
    <property type="entry name" value="ACP-like_sf"/>
</dbReference>
<evidence type="ECO:0000259" key="3">
    <source>
        <dbReference type="PROSITE" id="PS50075"/>
    </source>
</evidence>
<dbReference type="GO" id="GO:0017000">
    <property type="term" value="P:antibiotic biosynthetic process"/>
    <property type="evidence" value="ECO:0007669"/>
    <property type="project" value="UniProtKB-ARBA"/>
</dbReference>
<dbReference type="Gene3D" id="1.10.1200.10">
    <property type="entry name" value="ACP-like"/>
    <property type="match status" value="1"/>
</dbReference>
<organism evidence="4 5">
    <name type="scientific">Streptomyces ipomoeae</name>
    <dbReference type="NCBI Taxonomy" id="103232"/>
    <lineage>
        <taxon>Bacteria</taxon>
        <taxon>Bacillati</taxon>
        <taxon>Actinomycetota</taxon>
        <taxon>Actinomycetes</taxon>
        <taxon>Kitasatosporales</taxon>
        <taxon>Streptomycetaceae</taxon>
        <taxon>Streptomyces</taxon>
    </lineage>
</organism>
<dbReference type="AlphaFoldDB" id="A0AAE8W0L5"/>
<accession>A0AAE8W0L5</accession>
<keyword evidence="2" id="KW-0597">Phosphoprotein</keyword>
<gene>
    <name evidence="4" type="ORF">Sipo8835_21305</name>
</gene>
<evidence type="ECO:0000313" key="4">
    <source>
        <dbReference type="EMBL" id="TQE32156.1"/>
    </source>
</evidence>
<dbReference type="SMART" id="SM00823">
    <property type="entry name" value="PKS_PP"/>
    <property type="match status" value="1"/>
</dbReference>